<comment type="caution">
    <text evidence="1">The sequence shown here is derived from an EMBL/GenBank/DDBJ whole genome shotgun (WGS) entry which is preliminary data.</text>
</comment>
<evidence type="ECO:0000313" key="2">
    <source>
        <dbReference type="Proteomes" id="UP000288805"/>
    </source>
</evidence>
<protein>
    <recommendedName>
        <fullName evidence="3">Reverse transcriptase Ty1/copia-type domain-containing protein</fullName>
    </recommendedName>
</protein>
<reference evidence="1 2" key="1">
    <citation type="journal article" date="2018" name="PLoS Genet.">
        <title>Population sequencing reveals clonal diversity and ancestral inbreeding in the grapevine cultivar Chardonnay.</title>
        <authorList>
            <person name="Roach M.J."/>
            <person name="Johnson D.L."/>
            <person name="Bohlmann J."/>
            <person name="van Vuuren H.J."/>
            <person name="Jones S.J."/>
            <person name="Pretorius I.S."/>
            <person name="Schmidt S.A."/>
            <person name="Borneman A.R."/>
        </authorList>
    </citation>
    <scope>NUCLEOTIDE SEQUENCE [LARGE SCALE GENOMIC DNA]</scope>
    <source>
        <strain evidence="2">cv. Chardonnay</strain>
        <tissue evidence="1">Leaf</tissue>
    </source>
</reference>
<sequence length="144" mass="16619">MSKWVFETKLKEDGIVDRLKAWLLLAALLKYQLDVNNAFLHGFLKDLEVRNFYGGIFVSQAKFLRDLLSGMRMLEYFHLSMLTAIKPTSNPVDDHPVDQTLYRQLTGSLQYTTFTRQGTVHAKNKAYQQFQSPIEADMQVVKVS</sequence>
<name>A0A438IAQ8_VITVI</name>
<organism evidence="1 2">
    <name type="scientific">Vitis vinifera</name>
    <name type="common">Grape</name>
    <dbReference type="NCBI Taxonomy" id="29760"/>
    <lineage>
        <taxon>Eukaryota</taxon>
        <taxon>Viridiplantae</taxon>
        <taxon>Streptophyta</taxon>
        <taxon>Embryophyta</taxon>
        <taxon>Tracheophyta</taxon>
        <taxon>Spermatophyta</taxon>
        <taxon>Magnoliopsida</taxon>
        <taxon>eudicotyledons</taxon>
        <taxon>Gunneridae</taxon>
        <taxon>Pentapetalae</taxon>
        <taxon>rosids</taxon>
        <taxon>Vitales</taxon>
        <taxon>Vitaceae</taxon>
        <taxon>Viteae</taxon>
        <taxon>Vitis</taxon>
    </lineage>
</organism>
<dbReference type="AlphaFoldDB" id="A0A438IAQ8"/>
<dbReference type="Proteomes" id="UP000288805">
    <property type="component" value="Unassembled WGS sequence"/>
</dbReference>
<accession>A0A438IAQ8</accession>
<gene>
    <name evidence="1" type="ORF">CK203_043457</name>
</gene>
<dbReference type="EMBL" id="QGNW01000127">
    <property type="protein sequence ID" value="RVW93791.1"/>
    <property type="molecule type" value="Genomic_DNA"/>
</dbReference>
<evidence type="ECO:0008006" key="3">
    <source>
        <dbReference type="Google" id="ProtNLM"/>
    </source>
</evidence>
<proteinExistence type="predicted"/>
<evidence type="ECO:0000313" key="1">
    <source>
        <dbReference type="EMBL" id="RVW93791.1"/>
    </source>
</evidence>